<keyword evidence="2" id="KW-1185">Reference proteome</keyword>
<evidence type="ECO:0000313" key="2">
    <source>
        <dbReference type="Proteomes" id="UP000029221"/>
    </source>
</evidence>
<dbReference type="EMBL" id="BBML01000003">
    <property type="protein sequence ID" value="GAK96914.1"/>
    <property type="molecule type" value="Genomic_DNA"/>
</dbReference>
<dbReference type="AlphaFoldDB" id="A0A090Q1E3"/>
<organism evidence="1 2">
    <name type="scientific">Nonlabens tegetincola</name>
    <dbReference type="NCBI Taxonomy" id="323273"/>
    <lineage>
        <taxon>Bacteria</taxon>
        <taxon>Pseudomonadati</taxon>
        <taxon>Bacteroidota</taxon>
        <taxon>Flavobacteriia</taxon>
        <taxon>Flavobacteriales</taxon>
        <taxon>Flavobacteriaceae</taxon>
        <taxon>Nonlabens</taxon>
    </lineage>
</organism>
<sequence>MATVWDIGIVGIQVKVYSKFLFNGFFLATTGKDSSKNTKKNE</sequence>
<protein>
    <submittedName>
        <fullName evidence="1">Uncharacterized protein</fullName>
    </submittedName>
</protein>
<dbReference type="Proteomes" id="UP000029221">
    <property type="component" value="Unassembled WGS sequence"/>
</dbReference>
<reference evidence="1" key="1">
    <citation type="journal article" date="2014" name="Genome Announc.">
        <title>Draft Genome Sequences of Marine Flavobacterium Nonlabens Strains NR17, NR24, NR27, NR32, NR33, and Ara13.</title>
        <authorList>
            <person name="Nakanishi M."/>
            <person name="Meirelles P."/>
            <person name="Suzuki R."/>
            <person name="Takatani N."/>
            <person name="Mino S."/>
            <person name="Suda W."/>
            <person name="Oshima K."/>
            <person name="Hattori M."/>
            <person name="Ohkuma M."/>
            <person name="Hosokawa M."/>
            <person name="Miyashita K."/>
            <person name="Thompson F.L."/>
            <person name="Niwa A."/>
            <person name="Sawabe T."/>
            <person name="Sawabe T."/>
        </authorList>
    </citation>
    <scope>NUCLEOTIDE SEQUENCE [LARGE SCALE GENOMIC DNA]</scope>
    <source>
        <strain evidence="1">JCM 19294</strain>
    </source>
</reference>
<name>A0A090Q1E3_9FLAO</name>
<accession>A0A090Q1E3</accession>
<evidence type="ECO:0000313" key="1">
    <source>
        <dbReference type="EMBL" id="GAK96914.1"/>
    </source>
</evidence>
<comment type="caution">
    <text evidence="1">The sequence shown here is derived from an EMBL/GenBank/DDBJ whole genome shotgun (WGS) entry which is preliminary data.</text>
</comment>
<proteinExistence type="predicted"/>
<gene>
    <name evidence="1" type="ORF">JCM19294_1223</name>
</gene>